<dbReference type="Gene3D" id="3.90.79.10">
    <property type="entry name" value="Nucleoside Triphosphate Pyrophosphohydrolase"/>
    <property type="match status" value="1"/>
</dbReference>
<dbReference type="PANTHER" id="PTHR43736">
    <property type="entry name" value="ADP-RIBOSE PYROPHOSPHATASE"/>
    <property type="match status" value="1"/>
</dbReference>
<evidence type="ECO:0000313" key="5">
    <source>
        <dbReference type="EMBL" id="GAA2120404.1"/>
    </source>
</evidence>
<gene>
    <name evidence="5" type="ORF">GCM10009759_69270</name>
</gene>
<dbReference type="InterPro" id="IPR015797">
    <property type="entry name" value="NUDIX_hydrolase-like_dom_sf"/>
</dbReference>
<proteinExistence type="inferred from homology"/>
<dbReference type="PROSITE" id="PS00893">
    <property type="entry name" value="NUDIX_BOX"/>
    <property type="match status" value="1"/>
</dbReference>
<sequence>MPFRRLGPCFPDHARGMCQHAVFAAAHALRVRGRLPPSALIGYQVPVAHHTYASKGEAVSEKVVRKKVVAYVVRDGRLLVFRHADNTYEEVGIQVPAGSVRPGEAPEDAVLREAREETGLTEFKIVSKLGTAEYDMAPYRREIQQRHIYHLELTEPTEERWMSQEDHDGVGEPTRFECFWVPLEVAHILQSGQGALLGRLPE</sequence>
<dbReference type="CDD" id="cd04663">
    <property type="entry name" value="NUDIX_Hydrolase"/>
    <property type="match status" value="1"/>
</dbReference>
<dbReference type="SUPFAM" id="SSF55811">
    <property type="entry name" value="Nudix"/>
    <property type="match status" value="1"/>
</dbReference>
<organism evidence="5 6">
    <name type="scientific">Kitasatospora saccharophila</name>
    <dbReference type="NCBI Taxonomy" id="407973"/>
    <lineage>
        <taxon>Bacteria</taxon>
        <taxon>Bacillati</taxon>
        <taxon>Actinomycetota</taxon>
        <taxon>Actinomycetes</taxon>
        <taxon>Kitasatosporales</taxon>
        <taxon>Streptomycetaceae</taxon>
        <taxon>Kitasatospora</taxon>
    </lineage>
</organism>
<comment type="caution">
    <text evidence="5">The sequence shown here is derived from an EMBL/GenBank/DDBJ whole genome shotgun (WGS) entry which is preliminary data.</text>
</comment>
<feature type="domain" description="Nudix hydrolase" evidence="4">
    <location>
        <begin position="54"/>
        <end position="202"/>
    </location>
</feature>
<keyword evidence="2 3" id="KW-0378">Hydrolase</keyword>
<dbReference type="PRINTS" id="PR00502">
    <property type="entry name" value="NUDIXFAMILY"/>
</dbReference>
<evidence type="ECO:0000256" key="1">
    <source>
        <dbReference type="ARBA" id="ARBA00005582"/>
    </source>
</evidence>
<dbReference type="Proteomes" id="UP001500897">
    <property type="component" value="Unassembled WGS sequence"/>
</dbReference>
<accession>A0ABP5JRJ3</accession>
<evidence type="ECO:0000313" key="6">
    <source>
        <dbReference type="Proteomes" id="UP001500897"/>
    </source>
</evidence>
<dbReference type="PANTHER" id="PTHR43736:SF1">
    <property type="entry name" value="DIHYDRONEOPTERIN TRIPHOSPHATE DIPHOSPHATASE"/>
    <property type="match status" value="1"/>
</dbReference>
<protein>
    <recommendedName>
        <fullName evidence="4">Nudix hydrolase domain-containing protein</fullName>
    </recommendedName>
</protein>
<reference evidence="6" key="1">
    <citation type="journal article" date="2019" name="Int. J. Syst. Evol. Microbiol.">
        <title>The Global Catalogue of Microorganisms (GCM) 10K type strain sequencing project: providing services to taxonomists for standard genome sequencing and annotation.</title>
        <authorList>
            <consortium name="The Broad Institute Genomics Platform"/>
            <consortium name="The Broad Institute Genome Sequencing Center for Infectious Disease"/>
            <person name="Wu L."/>
            <person name="Ma J."/>
        </authorList>
    </citation>
    <scope>NUCLEOTIDE SEQUENCE [LARGE SCALE GENOMIC DNA]</scope>
    <source>
        <strain evidence="6">JCM 14559</strain>
    </source>
</reference>
<keyword evidence="6" id="KW-1185">Reference proteome</keyword>
<dbReference type="InterPro" id="IPR000086">
    <property type="entry name" value="NUDIX_hydrolase_dom"/>
</dbReference>
<dbReference type="InterPro" id="IPR020476">
    <property type="entry name" value="Nudix_hydrolase"/>
</dbReference>
<evidence type="ECO:0000256" key="2">
    <source>
        <dbReference type="ARBA" id="ARBA00022801"/>
    </source>
</evidence>
<dbReference type="EMBL" id="BAAANS010000072">
    <property type="protein sequence ID" value="GAA2120404.1"/>
    <property type="molecule type" value="Genomic_DNA"/>
</dbReference>
<name>A0ABP5JRJ3_9ACTN</name>
<dbReference type="PROSITE" id="PS51462">
    <property type="entry name" value="NUDIX"/>
    <property type="match status" value="1"/>
</dbReference>
<dbReference type="InterPro" id="IPR020084">
    <property type="entry name" value="NUDIX_hydrolase_CS"/>
</dbReference>
<dbReference type="Pfam" id="PF00293">
    <property type="entry name" value="NUDIX"/>
    <property type="match status" value="1"/>
</dbReference>
<evidence type="ECO:0000259" key="4">
    <source>
        <dbReference type="PROSITE" id="PS51462"/>
    </source>
</evidence>
<evidence type="ECO:0000256" key="3">
    <source>
        <dbReference type="RuleBase" id="RU003476"/>
    </source>
</evidence>
<comment type="similarity">
    <text evidence="1 3">Belongs to the Nudix hydrolase family.</text>
</comment>